<dbReference type="Pfam" id="PF10326">
    <property type="entry name" value="7TM_GPCR_Str"/>
    <property type="match status" value="1"/>
</dbReference>
<evidence type="ECO:0008006" key="4">
    <source>
        <dbReference type="Google" id="ProtNLM"/>
    </source>
</evidence>
<evidence type="ECO:0000313" key="3">
    <source>
        <dbReference type="Proteomes" id="UP001432027"/>
    </source>
</evidence>
<reference evidence="2" key="1">
    <citation type="submission" date="2023-10" db="EMBL/GenBank/DDBJ databases">
        <title>Genome assembly of Pristionchus species.</title>
        <authorList>
            <person name="Yoshida K."/>
            <person name="Sommer R.J."/>
        </authorList>
    </citation>
    <scope>NUCLEOTIDE SEQUENCE</scope>
    <source>
        <strain evidence="2">RS0144</strain>
    </source>
</reference>
<organism evidence="2 3">
    <name type="scientific">Pristionchus entomophagus</name>
    <dbReference type="NCBI Taxonomy" id="358040"/>
    <lineage>
        <taxon>Eukaryota</taxon>
        <taxon>Metazoa</taxon>
        <taxon>Ecdysozoa</taxon>
        <taxon>Nematoda</taxon>
        <taxon>Chromadorea</taxon>
        <taxon>Rhabditida</taxon>
        <taxon>Rhabditina</taxon>
        <taxon>Diplogasteromorpha</taxon>
        <taxon>Diplogasteroidea</taxon>
        <taxon>Neodiplogasteridae</taxon>
        <taxon>Pristionchus</taxon>
    </lineage>
</organism>
<evidence type="ECO:0000256" key="1">
    <source>
        <dbReference type="SAM" id="Phobius"/>
    </source>
</evidence>
<protein>
    <recommendedName>
        <fullName evidence="4">G protein-coupled receptor</fullName>
    </recommendedName>
</protein>
<dbReference type="EMBL" id="BTSX01000001">
    <property type="protein sequence ID" value="GMS78575.1"/>
    <property type="molecule type" value="Genomic_DNA"/>
</dbReference>
<dbReference type="Proteomes" id="UP001432027">
    <property type="component" value="Unassembled WGS sequence"/>
</dbReference>
<proteinExistence type="predicted"/>
<keyword evidence="3" id="KW-1185">Reference proteome</keyword>
<feature type="transmembrane region" description="Helical" evidence="1">
    <location>
        <begin position="20"/>
        <end position="47"/>
    </location>
</feature>
<accession>A0AAV5S7W1</accession>
<feature type="non-terminal residue" evidence="2">
    <location>
        <position position="1"/>
    </location>
</feature>
<dbReference type="InterPro" id="IPR019428">
    <property type="entry name" value="7TM_GPCR_serpentine_rcpt_Str"/>
</dbReference>
<feature type="non-terminal residue" evidence="2">
    <location>
        <position position="86"/>
    </location>
</feature>
<evidence type="ECO:0000313" key="2">
    <source>
        <dbReference type="EMBL" id="GMS78575.1"/>
    </source>
</evidence>
<keyword evidence="1" id="KW-0472">Membrane</keyword>
<name>A0AAV5S7W1_9BILA</name>
<keyword evidence="1" id="KW-0812">Transmembrane</keyword>
<gene>
    <name evidence="2" type="ORF">PENTCL1PPCAC_750</name>
</gene>
<comment type="caution">
    <text evidence="2">The sequence shown here is derived from an EMBL/GenBank/DDBJ whole genome shotgun (WGS) entry which is preliminary data.</text>
</comment>
<feature type="transmembrane region" description="Helical" evidence="1">
    <location>
        <begin position="53"/>
        <end position="74"/>
    </location>
</feature>
<dbReference type="AlphaFoldDB" id="A0AAV5S7W1"/>
<keyword evidence="1" id="KW-1133">Transmembrane helix</keyword>
<sequence>LVRFGAAQNQRTIKTQRELYLMQVLQGFLPLAILSVPLGLIIIGALFQISMNFMTLILTVLVWACPSVQAIVQLRFIRQSTFKSPE</sequence>